<proteinExistence type="inferred from homology"/>
<evidence type="ECO:0000313" key="10">
    <source>
        <dbReference type="Proteomes" id="UP001331936"/>
    </source>
</evidence>
<feature type="transmembrane region" description="Helical" evidence="8">
    <location>
        <begin position="82"/>
        <end position="103"/>
    </location>
</feature>
<keyword evidence="9" id="KW-0328">Glycosyltransferase</keyword>
<dbReference type="GO" id="GO:0016757">
    <property type="term" value="F:glycosyltransferase activity"/>
    <property type="evidence" value="ECO:0007669"/>
    <property type="project" value="UniProtKB-KW"/>
</dbReference>
<dbReference type="EMBL" id="JAUZMZ010000237">
    <property type="protein sequence ID" value="MEE2035116.1"/>
    <property type="molecule type" value="Genomic_DNA"/>
</dbReference>
<evidence type="ECO:0000256" key="8">
    <source>
        <dbReference type="SAM" id="Phobius"/>
    </source>
</evidence>
<comment type="similarity">
    <text evidence="7">Belongs to the glycosyltransferase 87 family.</text>
</comment>
<reference evidence="9 10" key="1">
    <citation type="submission" date="2023-08" db="EMBL/GenBank/DDBJ databases">
        <authorList>
            <person name="Girao M."/>
            <person name="Carvalho M.F."/>
        </authorList>
    </citation>
    <scope>NUCLEOTIDE SEQUENCE [LARGE SCALE GENOMIC DNA]</scope>
    <source>
        <strain evidence="9 10">CC-R104</strain>
    </source>
</reference>
<evidence type="ECO:0000256" key="2">
    <source>
        <dbReference type="ARBA" id="ARBA00022475"/>
    </source>
</evidence>
<evidence type="ECO:0000256" key="3">
    <source>
        <dbReference type="ARBA" id="ARBA00022679"/>
    </source>
</evidence>
<feature type="transmembrane region" description="Helical" evidence="8">
    <location>
        <begin position="160"/>
        <end position="184"/>
    </location>
</feature>
<keyword evidence="3" id="KW-0808">Transferase</keyword>
<comment type="caution">
    <text evidence="9">The sequence shown here is derived from an EMBL/GenBank/DDBJ whole genome shotgun (WGS) entry which is preliminary data.</text>
</comment>
<gene>
    <name evidence="9" type="ORF">Q8814_23910</name>
</gene>
<feature type="transmembrane region" description="Helical" evidence="8">
    <location>
        <begin position="303"/>
        <end position="319"/>
    </location>
</feature>
<feature type="transmembrane region" description="Helical" evidence="8">
    <location>
        <begin position="256"/>
        <end position="274"/>
    </location>
</feature>
<evidence type="ECO:0000256" key="1">
    <source>
        <dbReference type="ARBA" id="ARBA00004651"/>
    </source>
</evidence>
<keyword evidence="10" id="KW-1185">Reference proteome</keyword>
<dbReference type="Proteomes" id="UP001331936">
    <property type="component" value="Unassembled WGS sequence"/>
</dbReference>
<dbReference type="InterPro" id="IPR018584">
    <property type="entry name" value="GT87"/>
</dbReference>
<protein>
    <submittedName>
        <fullName evidence="9">Mannosyltransferase</fullName>
    </submittedName>
</protein>
<name>A0ABU7JYN7_9NOCA</name>
<feature type="transmembrane region" description="Helical" evidence="8">
    <location>
        <begin position="326"/>
        <end position="343"/>
    </location>
</feature>
<keyword evidence="4 8" id="KW-0812">Transmembrane</keyword>
<evidence type="ECO:0000256" key="5">
    <source>
        <dbReference type="ARBA" id="ARBA00022989"/>
    </source>
</evidence>
<evidence type="ECO:0000256" key="4">
    <source>
        <dbReference type="ARBA" id="ARBA00022692"/>
    </source>
</evidence>
<dbReference type="RefSeq" id="WP_330154463.1">
    <property type="nucleotide sequence ID" value="NZ_JAUZMZ010000237.1"/>
</dbReference>
<feature type="transmembrane region" description="Helical" evidence="8">
    <location>
        <begin position="359"/>
        <end position="379"/>
    </location>
</feature>
<dbReference type="NCBIfam" id="NF009915">
    <property type="entry name" value="PRK13375.1"/>
    <property type="match status" value="1"/>
</dbReference>
<sequence>MWWGAALLTVSVTARLLWGLLTENGMNLVDLHVYVDGSAALLRGGLYDFTYSRDTPDFPLPFTYPPFAALVFLPLHHVPFDLLGIVWQLLTVAALFGVVRIALELLVGPDVRTPRWTSVALAWTAVALWTEPVRTTLDYGQINVFLALGVMLAVRSNRWWLSGGLVGIAAGIKLTPAITGLYFLARRRWSAAVFSALVFAATVLVSRLILGGQASIYFTSLFGDADRIGPVGSVWNQSLRGAMSRVAGEDVGTGPLWLGAVAVCAALAVAAWRALGPDDRLGTIVVVQLFGLLVSPISWVHHWVWVIPLVLWLVYGPFAQRRGARVVAVCWTVVTLAGVPWLLSTMQNSIWDISRPAPLAWLGAVNVVGVLAVYVWIVVAGRDRTPRAEVSELPVRRSGARAPDPTP</sequence>
<comment type="subcellular location">
    <subcellularLocation>
        <location evidence="1">Cell membrane</location>
        <topology evidence="1">Multi-pass membrane protein</topology>
    </subcellularLocation>
</comment>
<evidence type="ECO:0000256" key="6">
    <source>
        <dbReference type="ARBA" id="ARBA00023136"/>
    </source>
</evidence>
<organism evidence="9 10">
    <name type="scientific">Rhodococcus chondri</name>
    <dbReference type="NCBI Taxonomy" id="3065941"/>
    <lineage>
        <taxon>Bacteria</taxon>
        <taxon>Bacillati</taxon>
        <taxon>Actinomycetota</taxon>
        <taxon>Actinomycetes</taxon>
        <taxon>Mycobacteriales</taxon>
        <taxon>Nocardiaceae</taxon>
        <taxon>Rhodococcus</taxon>
    </lineage>
</organism>
<evidence type="ECO:0000313" key="9">
    <source>
        <dbReference type="EMBL" id="MEE2035116.1"/>
    </source>
</evidence>
<feature type="transmembrane region" description="Helical" evidence="8">
    <location>
        <begin position="191"/>
        <end position="210"/>
    </location>
</feature>
<accession>A0ABU7JYN7</accession>
<dbReference type="Pfam" id="PF09594">
    <property type="entry name" value="GT87"/>
    <property type="match status" value="1"/>
</dbReference>
<evidence type="ECO:0000256" key="7">
    <source>
        <dbReference type="ARBA" id="ARBA00024033"/>
    </source>
</evidence>
<keyword evidence="6 8" id="KW-0472">Membrane</keyword>
<keyword evidence="2" id="KW-1003">Cell membrane</keyword>
<keyword evidence="5 8" id="KW-1133">Transmembrane helix</keyword>